<dbReference type="OrthoDB" id="10251073at2759"/>
<evidence type="ECO:0000259" key="1">
    <source>
        <dbReference type="PROSITE" id="PS51925"/>
    </source>
</evidence>
<proteinExistence type="evidence at transcript level"/>
<reference evidence="2 6" key="3">
    <citation type="journal article" date="2014" name="BMC Genomics">
        <title>An improved genome release (version Mt4.0) for the model legume Medicago truncatula.</title>
        <authorList>
            <person name="Tang H."/>
            <person name="Krishnakumar V."/>
            <person name="Bidwell S."/>
            <person name="Rosen B."/>
            <person name="Chan A."/>
            <person name="Zhou S."/>
            <person name="Gentzbittel L."/>
            <person name="Childs K.L."/>
            <person name="Yandell M."/>
            <person name="Gundlach H."/>
            <person name="Mayer K.F."/>
            <person name="Schwartz D.C."/>
            <person name="Town C.D."/>
        </authorList>
    </citation>
    <scope>GENOME REANNOTATION</scope>
    <source>
        <strain evidence="5 6">cv. Jemalong A17</strain>
    </source>
</reference>
<organism evidence="2 6">
    <name type="scientific">Medicago truncatula</name>
    <name type="common">Barrel medic</name>
    <name type="synonym">Medicago tribuloides</name>
    <dbReference type="NCBI Taxonomy" id="3880"/>
    <lineage>
        <taxon>Eukaryota</taxon>
        <taxon>Viridiplantae</taxon>
        <taxon>Streptophyta</taxon>
        <taxon>Embryophyta</taxon>
        <taxon>Tracheophyta</taxon>
        <taxon>Spermatophyta</taxon>
        <taxon>Magnoliopsida</taxon>
        <taxon>eudicotyledons</taxon>
        <taxon>Gunneridae</taxon>
        <taxon>Pentapetalae</taxon>
        <taxon>rosids</taxon>
        <taxon>fabids</taxon>
        <taxon>Fabales</taxon>
        <taxon>Fabaceae</taxon>
        <taxon>Papilionoideae</taxon>
        <taxon>50 kb inversion clade</taxon>
        <taxon>NPAAA clade</taxon>
        <taxon>Hologalegina</taxon>
        <taxon>IRL clade</taxon>
        <taxon>Trifolieae</taxon>
        <taxon>Medicago</taxon>
    </lineage>
</organism>
<reference evidence="4" key="6">
    <citation type="journal article" date="2018" name="Nat. Plants">
        <title>Whole-genome landscape of Medicago truncatula symbiotic genes.</title>
        <authorList>
            <person name="Pecrix Y."/>
            <person name="Gamas P."/>
            <person name="Carrere S."/>
        </authorList>
    </citation>
    <scope>NUCLEOTIDE SEQUENCE</scope>
    <source>
        <tissue evidence="4">Leaves</tissue>
    </source>
</reference>
<dbReference type="Proteomes" id="UP000002051">
    <property type="component" value="Chromosome 5"/>
</dbReference>
<reference evidence="7" key="5">
    <citation type="journal article" date="2018" name="Nat. Plants">
        <title>Whole-genome landscape of Medicago truncatula symbiotic genes.</title>
        <authorList>
            <person name="Pecrix Y."/>
            <person name="Staton S.E."/>
            <person name="Sallet E."/>
            <person name="Lelandais-Briere C."/>
            <person name="Moreau S."/>
            <person name="Carrere S."/>
            <person name="Blein T."/>
            <person name="Jardinaud M.F."/>
            <person name="Latrasse D."/>
            <person name="Zouine M."/>
            <person name="Zahm M."/>
            <person name="Kreplak J."/>
            <person name="Mayjonade B."/>
            <person name="Satge C."/>
            <person name="Perez M."/>
            <person name="Cauet S."/>
            <person name="Marande W."/>
            <person name="Chantry-Darmon C."/>
            <person name="Lopez-Roques C."/>
            <person name="Bouchez O."/>
            <person name="Berard A."/>
            <person name="Debelle F."/>
            <person name="Munos S."/>
            <person name="Bendahmane A."/>
            <person name="Berges H."/>
            <person name="Niebel A."/>
            <person name="Buitink J."/>
            <person name="Frugier F."/>
            <person name="Benhamed M."/>
            <person name="Crespi M."/>
            <person name="Gouzy J."/>
            <person name="Gamas P."/>
        </authorList>
    </citation>
    <scope>NUCLEOTIDE SEQUENCE [LARGE SCALE GENOMIC DNA]</scope>
    <source>
        <strain evidence="7">cv. Jemalong A17</strain>
    </source>
</reference>
<dbReference type="Gene3D" id="1.10.245.10">
    <property type="entry name" value="SWIB/MDM2 domain"/>
    <property type="match status" value="1"/>
</dbReference>
<keyword evidence="6" id="KW-1185">Reference proteome</keyword>
<dbReference type="HOGENOM" id="CLU_046065_3_1_1"/>
<dbReference type="PROSITE" id="PS51925">
    <property type="entry name" value="SWIB_MDM2"/>
    <property type="match status" value="1"/>
</dbReference>
<evidence type="ECO:0000313" key="7">
    <source>
        <dbReference type="Proteomes" id="UP000265566"/>
    </source>
</evidence>
<dbReference type="InterPro" id="IPR019835">
    <property type="entry name" value="SWIB_domain"/>
</dbReference>
<dbReference type="AlphaFoldDB" id="G7K0Y0"/>
<protein>
    <submittedName>
        <fullName evidence="4">Putative transcription regulator SWI/SNF-BAF60b family</fullName>
    </submittedName>
    <submittedName>
        <fullName evidence="2">SWIB/MDM2 domain protein</fullName>
    </submittedName>
</protein>
<dbReference type="eggNOG" id="KOG1946">
    <property type="taxonomic scope" value="Eukaryota"/>
</dbReference>
<evidence type="ECO:0000313" key="6">
    <source>
        <dbReference type="Proteomes" id="UP000002051"/>
    </source>
</evidence>
<dbReference type="EMBL" id="BT149381">
    <property type="protein sequence ID" value="AFK49175.1"/>
    <property type="molecule type" value="mRNA"/>
</dbReference>
<reference evidence="2 6" key="1">
    <citation type="journal article" date="2011" name="Nature">
        <title>The Medicago genome provides insight into the evolution of rhizobial symbioses.</title>
        <authorList>
            <person name="Young N.D."/>
            <person name="Debelle F."/>
            <person name="Oldroyd G.E."/>
            <person name="Geurts R."/>
            <person name="Cannon S.B."/>
            <person name="Udvardi M.K."/>
            <person name="Benedito V.A."/>
            <person name="Mayer K.F."/>
            <person name="Gouzy J."/>
            <person name="Schoof H."/>
            <person name="Van de Peer Y."/>
            <person name="Proost S."/>
            <person name="Cook D.R."/>
            <person name="Meyers B.C."/>
            <person name="Spannagl M."/>
            <person name="Cheung F."/>
            <person name="De Mita S."/>
            <person name="Krishnakumar V."/>
            <person name="Gundlach H."/>
            <person name="Zhou S."/>
            <person name="Mudge J."/>
            <person name="Bharti A.K."/>
            <person name="Murray J.D."/>
            <person name="Naoumkina M.A."/>
            <person name="Rosen B."/>
            <person name="Silverstein K.A."/>
            <person name="Tang H."/>
            <person name="Rombauts S."/>
            <person name="Zhao P.X."/>
            <person name="Zhou P."/>
            <person name="Barbe V."/>
            <person name="Bardou P."/>
            <person name="Bechner M."/>
            <person name="Bellec A."/>
            <person name="Berger A."/>
            <person name="Berges H."/>
            <person name="Bidwell S."/>
            <person name="Bisseling T."/>
            <person name="Choisne N."/>
            <person name="Couloux A."/>
            <person name="Denny R."/>
            <person name="Deshpande S."/>
            <person name="Dai X."/>
            <person name="Doyle J.J."/>
            <person name="Dudez A.M."/>
            <person name="Farmer A.D."/>
            <person name="Fouteau S."/>
            <person name="Franken C."/>
            <person name="Gibelin C."/>
            <person name="Gish J."/>
            <person name="Goldstein S."/>
            <person name="Gonzalez A.J."/>
            <person name="Green P.J."/>
            <person name="Hallab A."/>
            <person name="Hartog M."/>
            <person name="Hua A."/>
            <person name="Humphray S.J."/>
            <person name="Jeong D.H."/>
            <person name="Jing Y."/>
            <person name="Jocker A."/>
            <person name="Kenton S.M."/>
            <person name="Kim D.J."/>
            <person name="Klee K."/>
            <person name="Lai H."/>
            <person name="Lang C."/>
            <person name="Lin S."/>
            <person name="Macmil S.L."/>
            <person name="Magdelenat G."/>
            <person name="Matthews L."/>
            <person name="McCorrison J."/>
            <person name="Monaghan E.L."/>
            <person name="Mun J.H."/>
            <person name="Najar F.Z."/>
            <person name="Nicholson C."/>
            <person name="Noirot C."/>
            <person name="O'Bleness M."/>
            <person name="Paule C.R."/>
            <person name="Poulain J."/>
            <person name="Prion F."/>
            <person name="Qin B."/>
            <person name="Qu C."/>
            <person name="Retzel E.F."/>
            <person name="Riddle C."/>
            <person name="Sallet E."/>
            <person name="Samain S."/>
            <person name="Samson N."/>
            <person name="Sanders I."/>
            <person name="Saurat O."/>
            <person name="Scarpelli C."/>
            <person name="Schiex T."/>
            <person name="Segurens B."/>
            <person name="Severin A.J."/>
            <person name="Sherrier D.J."/>
            <person name="Shi R."/>
            <person name="Sims S."/>
            <person name="Singer S.R."/>
            <person name="Sinharoy S."/>
            <person name="Sterck L."/>
            <person name="Viollet A."/>
            <person name="Wang B.B."/>
            <person name="Wang K."/>
            <person name="Wang M."/>
            <person name="Wang X."/>
            <person name="Warfsmann J."/>
            <person name="Weissenbach J."/>
            <person name="White D.D."/>
            <person name="White J.D."/>
            <person name="Wiley G.B."/>
            <person name="Wincker P."/>
            <person name="Xing Y."/>
            <person name="Yang L."/>
            <person name="Yao Z."/>
            <person name="Ying F."/>
            <person name="Zhai J."/>
            <person name="Zhou L."/>
            <person name="Zuber A."/>
            <person name="Denarie J."/>
            <person name="Dixon R.A."/>
            <person name="May G.D."/>
            <person name="Schwartz D.C."/>
            <person name="Rogers J."/>
            <person name="Quetier F."/>
            <person name="Town C.D."/>
            <person name="Roe B.A."/>
        </authorList>
    </citation>
    <scope>NUCLEOTIDE SEQUENCE [LARGE SCALE GENOMIC DNA]</scope>
    <source>
        <strain evidence="2">A17</strain>
        <strain evidence="5 6">cv. Jemalong A17</strain>
    </source>
</reference>
<name>G7K0Y0_MEDTR</name>
<dbReference type="GO" id="GO:0005634">
    <property type="term" value="C:nucleus"/>
    <property type="evidence" value="ECO:0000318"/>
    <property type="project" value="GO_Central"/>
</dbReference>
<dbReference type="EnsemblPlants" id="AES93588">
    <property type="protein sequence ID" value="AES93588"/>
    <property type="gene ID" value="MTR_5g005200"/>
</dbReference>
<dbReference type="OMA" id="KSIWAHI"/>
<dbReference type="SUPFAM" id="SSF47592">
    <property type="entry name" value="SWIB/MDM2 domain"/>
    <property type="match status" value="1"/>
</dbReference>
<dbReference type="InterPro" id="IPR003121">
    <property type="entry name" value="SWIB_MDM2_domain"/>
</dbReference>
<evidence type="ECO:0000313" key="5">
    <source>
        <dbReference type="EnsemblPlants" id="AES93588"/>
    </source>
</evidence>
<dbReference type="InterPro" id="IPR036885">
    <property type="entry name" value="SWIB_MDM2_dom_sf"/>
</dbReference>
<dbReference type="CDD" id="cd10567">
    <property type="entry name" value="SWIB-MDM2_like"/>
    <property type="match status" value="1"/>
</dbReference>
<sequence length="143" mass="15668">MAVSMATGLLLSSSTLTLRTPRFAFHTSSSSSSSSSSSTLRMAPLRIVTSATVSQPPPTGGKIRGIMKPKKISPEMQDLVGQPEISRTQALKSIWAHIKEHNLQNPEKKRLIRCDEKLKKVFAGRDEVDMLEIAGLISPHFLN</sequence>
<dbReference type="KEGG" id="mtr:11437910"/>
<dbReference type="STRING" id="3880.G7K0Y0"/>
<dbReference type="EMBL" id="CM001221">
    <property type="protein sequence ID" value="AES93588.1"/>
    <property type="molecule type" value="Genomic_DNA"/>
</dbReference>
<evidence type="ECO:0000313" key="3">
    <source>
        <dbReference type="EMBL" id="AFK49175.1"/>
    </source>
</evidence>
<feature type="domain" description="DM2" evidence="1">
    <location>
        <begin position="65"/>
        <end position="143"/>
    </location>
</feature>
<reference evidence="5" key="4">
    <citation type="submission" date="2015-04" db="UniProtKB">
        <authorList>
            <consortium name="EnsemblPlants"/>
        </authorList>
    </citation>
    <scope>IDENTIFICATION</scope>
    <source>
        <strain evidence="5">cv. Jemalong A17</strain>
    </source>
</reference>
<dbReference type="SMART" id="SM00151">
    <property type="entry name" value="SWIB"/>
    <property type="match status" value="1"/>
</dbReference>
<dbReference type="PaxDb" id="3880-AES93588"/>
<reference evidence="3" key="2">
    <citation type="submission" date="2012-05" db="EMBL/GenBank/DDBJ databases">
        <authorList>
            <person name="Krishnakumar V."/>
            <person name="Cheung F."/>
            <person name="Xiao Y."/>
            <person name="Chan A."/>
            <person name="Moskal W.A."/>
            <person name="Town C.D."/>
        </authorList>
    </citation>
    <scope>NUCLEOTIDE SEQUENCE</scope>
</reference>
<accession>G7K0Y0</accession>
<dbReference type="Gramene" id="rna28117">
    <property type="protein sequence ID" value="RHN53229.1"/>
    <property type="gene ID" value="gene28117"/>
</dbReference>
<evidence type="ECO:0000313" key="4">
    <source>
        <dbReference type="EMBL" id="RHN53229.1"/>
    </source>
</evidence>
<evidence type="ECO:0000313" key="2">
    <source>
        <dbReference type="EMBL" id="AES93588.1"/>
    </source>
</evidence>
<dbReference type="Proteomes" id="UP000265566">
    <property type="component" value="Chromosome 5"/>
</dbReference>
<dbReference type="Pfam" id="PF02201">
    <property type="entry name" value="SWIB"/>
    <property type="match status" value="1"/>
</dbReference>
<dbReference type="EMBL" id="PSQE01000005">
    <property type="protein sequence ID" value="RHN53229.1"/>
    <property type="molecule type" value="Genomic_DNA"/>
</dbReference>
<gene>
    <name evidence="5" type="primary">11437910</name>
    <name evidence="2" type="ordered locus">MTR_5g005200</name>
    <name evidence="4" type="ORF">MtrunA17_Chr5g0393651</name>
</gene>
<dbReference type="PANTHER" id="PTHR13844">
    <property type="entry name" value="SWI/SNF-RELATED MATRIX-ASSOCIATED ACTIN-DEPENDENT REGULATOR OF CHROMATIN SUBFAMILY D"/>
    <property type="match status" value="1"/>
</dbReference>